<feature type="domain" description="Cyclin-dependent kinase inhibitor" evidence="4">
    <location>
        <begin position="37"/>
        <end position="86"/>
    </location>
</feature>
<dbReference type="GO" id="GO:0007346">
    <property type="term" value="P:regulation of mitotic cell cycle"/>
    <property type="evidence" value="ECO:0007669"/>
    <property type="project" value="InterPro"/>
</dbReference>
<proteinExistence type="inferred from homology"/>
<sequence length="434" mass="47812">MASTSTLSGGTITSESETSTLQGIDALKLKVGPVRRNLFGPVDHQQLKQDFQQLLRMSVEVANKRWNFDFQRDVPGEGANVEWVEVGCQDVPAFYRSCLVRPGVLARKITRSTSTSSMEEDSSPVSESSSGEEYLEVTTRGSYSLRRLGKRRQSAITDFFKVKKRKLMPRKASSQHEPSGSWYQPNEQNRSRRSGSQSWWRRARLSLHMSRSSRTSSGAMKTMLPPVCPAPILPVPSTIPVTVARASWLPLRMSCLPRSAEMAELIMLDGPPMKKPVIARITALITLSLGEPEEFRGRTINYDPTFHMEAVVDAVGAKNSRLYPTREPIAITRLKTNTGALFPMKPIKSDSLAGLQEGRTPGKSQWREEARPQAPPVADPHGIVGCTSPLPVHPPPRHSSAVCGCPCPSPPGSVQFPTPSANLPRKHKQVSSKV</sequence>
<keyword evidence="6" id="KW-1185">Reference proteome</keyword>
<evidence type="ECO:0000256" key="1">
    <source>
        <dbReference type="ARBA" id="ARBA00006726"/>
    </source>
</evidence>
<feature type="compositionally biased region" description="Polar residues" evidence="3">
    <location>
        <begin position="175"/>
        <end position="188"/>
    </location>
</feature>
<dbReference type="InterPro" id="IPR029841">
    <property type="entry name" value="CDKN1A"/>
</dbReference>
<comment type="caution">
    <text evidence="5">The sequence shown here is derived from an EMBL/GenBank/DDBJ whole genome shotgun (WGS) entry which is preliminary data.</text>
</comment>
<name>A0A315VV11_GAMAF</name>
<dbReference type="STRING" id="33528.ENSGAFP00000025142"/>
<protein>
    <recommendedName>
        <fullName evidence="4">Cyclin-dependent kinase inhibitor domain-containing protein</fullName>
    </recommendedName>
</protein>
<dbReference type="GO" id="GO:0005634">
    <property type="term" value="C:nucleus"/>
    <property type="evidence" value="ECO:0007669"/>
    <property type="project" value="InterPro"/>
</dbReference>
<feature type="compositionally biased region" description="Basic residues" evidence="3">
    <location>
        <begin position="424"/>
        <end position="434"/>
    </location>
</feature>
<dbReference type="GO" id="GO:0072331">
    <property type="term" value="P:signal transduction by p53 class mediator"/>
    <property type="evidence" value="ECO:0007669"/>
    <property type="project" value="InterPro"/>
</dbReference>
<feature type="compositionally biased region" description="Low complexity" evidence="3">
    <location>
        <begin position="111"/>
        <end position="132"/>
    </location>
</feature>
<dbReference type="PANTHER" id="PTHR46778">
    <property type="entry name" value="CYCLIN-DEPENDENT KINASE INHIBITOR 1-RELATED"/>
    <property type="match status" value="1"/>
</dbReference>
<feature type="region of interest" description="Disordered" evidence="3">
    <location>
        <begin position="166"/>
        <end position="197"/>
    </location>
</feature>
<dbReference type="EMBL" id="NHOQ01001112">
    <property type="protein sequence ID" value="PWA27038.1"/>
    <property type="molecule type" value="Genomic_DNA"/>
</dbReference>
<comment type="similarity">
    <text evidence="1">Belongs to the CDI family.</text>
</comment>
<evidence type="ECO:0000256" key="3">
    <source>
        <dbReference type="SAM" id="MobiDB-lite"/>
    </source>
</evidence>
<evidence type="ECO:0000256" key="2">
    <source>
        <dbReference type="ARBA" id="ARBA00023013"/>
    </source>
</evidence>
<dbReference type="GO" id="GO:0004861">
    <property type="term" value="F:cyclin-dependent protein serine/threonine kinase inhibitor activity"/>
    <property type="evidence" value="ECO:0007669"/>
    <property type="project" value="InterPro"/>
</dbReference>
<dbReference type="InterPro" id="IPR044898">
    <property type="entry name" value="CDI_dom_sf"/>
</dbReference>
<gene>
    <name evidence="5" type="ORF">CCH79_00018013</name>
</gene>
<dbReference type="Pfam" id="PF02234">
    <property type="entry name" value="CDI"/>
    <property type="match status" value="1"/>
</dbReference>
<evidence type="ECO:0000259" key="4">
    <source>
        <dbReference type="Pfam" id="PF02234"/>
    </source>
</evidence>
<feature type="region of interest" description="Disordered" evidence="3">
    <location>
        <begin position="350"/>
        <end position="434"/>
    </location>
</feature>
<keyword evidence="2" id="KW-0649">Protein kinase inhibitor</keyword>
<evidence type="ECO:0000313" key="5">
    <source>
        <dbReference type="EMBL" id="PWA27038.1"/>
    </source>
</evidence>
<dbReference type="InterPro" id="IPR003175">
    <property type="entry name" value="CDI_dom"/>
</dbReference>
<reference evidence="5 6" key="1">
    <citation type="journal article" date="2018" name="G3 (Bethesda)">
        <title>A High-Quality Reference Genome for the Invasive Mosquitofish Gambusia affinis Using a Chicago Library.</title>
        <authorList>
            <person name="Hoffberg S.L."/>
            <person name="Troendle N.J."/>
            <person name="Glenn T.C."/>
            <person name="Mahmud O."/>
            <person name="Louha S."/>
            <person name="Chalopin D."/>
            <person name="Bennetzen J.L."/>
            <person name="Mauricio R."/>
        </authorList>
    </citation>
    <scope>NUCLEOTIDE SEQUENCE [LARGE SCALE GENOMIC DNA]</scope>
    <source>
        <strain evidence="5">NE01/NJP1002.9</strain>
        <tissue evidence="5">Muscle</tissue>
    </source>
</reference>
<feature type="region of interest" description="Disordered" evidence="3">
    <location>
        <begin position="111"/>
        <end position="134"/>
    </location>
</feature>
<dbReference type="Gene3D" id="4.10.365.10">
    <property type="entry name" value="p27"/>
    <property type="match status" value="1"/>
</dbReference>
<organism evidence="5 6">
    <name type="scientific">Gambusia affinis</name>
    <name type="common">Western mosquitofish</name>
    <name type="synonym">Heterandria affinis</name>
    <dbReference type="NCBI Taxonomy" id="33528"/>
    <lineage>
        <taxon>Eukaryota</taxon>
        <taxon>Metazoa</taxon>
        <taxon>Chordata</taxon>
        <taxon>Craniata</taxon>
        <taxon>Vertebrata</taxon>
        <taxon>Euteleostomi</taxon>
        <taxon>Actinopterygii</taxon>
        <taxon>Neopterygii</taxon>
        <taxon>Teleostei</taxon>
        <taxon>Neoteleostei</taxon>
        <taxon>Acanthomorphata</taxon>
        <taxon>Ovalentaria</taxon>
        <taxon>Atherinomorphae</taxon>
        <taxon>Cyprinodontiformes</taxon>
        <taxon>Poeciliidae</taxon>
        <taxon>Poeciliinae</taxon>
        <taxon>Gambusia</taxon>
    </lineage>
</organism>
<dbReference type="Proteomes" id="UP000250572">
    <property type="component" value="Unassembled WGS sequence"/>
</dbReference>
<accession>A0A315VV11</accession>
<dbReference type="PANTHER" id="PTHR46778:SF2">
    <property type="entry name" value="CYCLIN-DEPENDENT KINASE INHIBITOR DOMAIN-CONTAINING PROTEIN"/>
    <property type="match status" value="1"/>
</dbReference>
<dbReference type="AlphaFoldDB" id="A0A315VV11"/>
<evidence type="ECO:0000313" key="6">
    <source>
        <dbReference type="Proteomes" id="UP000250572"/>
    </source>
</evidence>